<feature type="region of interest" description="Disordered" evidence="1">
    <location>
        <begin position="1"/>
        <end position="49"/>
    </location>
</feature>
<feature type="transmembrane region" description="Helical" evidence="2">
    <location>
        <begin position="268"/>
        <end position="286"/>
    </location>
</feature>
<feature type="non-terminal residue" evidence="3">
    <location>
        <position position="1"/>
    </location>
</feature>
<comment type="caution">
    <text evidence="3">The sequence shown here is derived from an EMBL/GenBank/DDBJ whole genome shotgun (WGS) entry which is preliminary data.</text>
</comment>
<evidence type="ECO:0000256" key="2">
    <source>
        <dbReference type="SAM" id="Phobius"/>
    </source>
</evidence>
<sequence>PSPSSSPASYATDASAGPSPRARAEEAKMKEDWDEAEDEEWDETDIESDVLPEDIESEILPRSIEAPHYVSPKVSRDEFAKKSIIEPTELLDAGTIEILEEQPTLHTRDLSIHLPKNMCLDEVFRLRITLLKSDEFSKHVSIKQLELSKKEAEYFSITAKKLGKEILEATTKIEGLEQGNLTVRPLSTSNVVTIAPTQRTVYFDTEDEEIVVEFYLVPKRWISDPISILRVEFEQNYKIIRTIDLPIRIYKRQFEALFGFNISKWHKYALLIYGVISTLIGLYSTLAEYID</sequence>
<keyword evidence="2" id="KW-0472">Membrane</keyword>
<keyword evidence="2" id="KW-1133">Transmembrane helix</keyword>
<feature type="non-terminal residue" evidence="3">
    <location>
        <position position="291"/>
    </location>
</feature>
<protein>
    <submittedName>
        <fullName evidence="3">Uncharacterized protein</fullName>
    </submittedName>
</protein>
<name>X1HRN4_9ZZZZ</name>
<feature type="compositionally biased region" description="Acidic residues" evidence="1">
    <location>
        <begin position="32"/>
        <end position="49"/>
    </location>
</feature>
<feature type="compositionally biased region" description="Basic and acidic residues" evidence="1">
    <location>
        <begin position="22"/>
        <end position="31"/>
    </location>
</feature>
<feature type="compositionally biased region" description="Low complexity" evidence="1">
    <location>
        <begin position="1"/>
        <end position="16"/>
    </location>
</feature>
<gene>
    <name evidence="3" type="ORF">S03H2_30916</name>
</gene>
<organism evidence="3">
    <name type="scientific">marine sediment metagenome</name>
    <dbReference type="NCBI Taxonomy" id="412755"/>
    <lineage>
        <taxon>unclassified sequences</taxon>
        <taxon>metagenomes</taxon>
        <taxon>ecological metagenomes</taxon>
    </lineage>
</organism>
<dbReference type="EMBL" id="BARU01018725">
    <property type="protein sequence ID" value="GAH59730.1"/>
    <property type="molecule type" value="Genomic_DNA"/>
</dbReference>
<reference evidence="3" key="1">
    <citation type="journal article" date="2014" name="Front. Microbiol.">
        <title>High frequency of phylogenetically diverse reductive dehalogenase-homologous genes in deep subseafloor sedimentary metagenomes.</title>
        <authorList>
            <person name="Kawai M."/>
            <person name="Futagami T."/>
            <person name="Toyoda A."/>
            <person name="Takaki Y."/>
            <person name="Nishi S."/>
            <person name="Hori S."/>
            <person name="Arai W."/>
            <person name="Tsubouchi T."/>
            <person name="Morono Y."/>
            <person name="Uchiyama I."/>
            <person name="Ito T."/>
            <person name="Fujiyama A."/>
            <person name="Inagaki F."/>
            <person name="Takami H."/>
        </authorList>
    </citation>
    <scope>NUCLEOTIDE SEQUENCE</scope>
    <source>
        <strain evidence="3">Expedition CK06-06</strain>
    </source>
</reference>
<evidence type="ECO:0000256" key="1">
    <source>
        <dbReference type="SAM" id="MobiDB-lite"/>
    </source>
</evidence>
<proteinExistence type="predicted"/>
<keyword evidence="2" id="KW-0812">Transmembrane</keyword>
<dbReference type="AlphaFoldDB" id="X1HRN4"/>
<accession>X1HRN4</accession>
<evidence type="ECO:0000313" key="3">
    <source>
        <dbReference type="EMBL" id="GAH59730.1"/>
    </source>
</evidence>